<keyword evidence="3" id="KW-1185">Reference proteome</keyword>
<evidence type="ECO:0000313" key="3">
    <source>
        <dbReference type="Proteomes" id="UP001589654"/>
    </source>
</evidence>
<sequence>MKIVFYLLTSFLLLPGNLLYAQDLKVYNPVWTSMSENSSESMPLGGGDIGLNVWVENGDLLFYFSRSGTFDEHNTFLKLGRVRMKLSPNPFKTNGHFRQELDLEKGSIHIEAGEGNRKTAIDLWVDVFQPVIHVEVESAQKINLEAAYESWRYKNRPVKGAANNANSYKWAPQGETITFQDSIQFSNSGVLFYHHNRDENTVFDVAVRQQGMETVKDQMMDPIGNLTFGGWIKGDNLEPSGNQQGVYQDTDFKSWKLASQEPAQKHSLEIYLHTKQTPDQDTWQSGLDSLIQNQVRSTKYAKANTQAWWKTYWEKSYLITDPGNKMENDTVWQIGKNYQLFRYMLGCNAYGSYPTKFNGGLFTVDPVHTKEDMPFTPDHRNWGGGTMTAQNQRLVYFPMVRTGDFDMMKPQFDFYLRSWKIAKLRSQLYWGHDGASFTEQLENFGLPNPAEYGWDRPEDYDPGMQYNAWLEYQWDTVLEFCKMMLETEKYSGKSIKEYLPFIESCLRFFDEHYQYLAENRGAKTLDQNGDLVLYPGSANETYKMAYNATSTIAGLRTILESLLELPYLDSTQVNHWEGMLDRLPPLSYREIDGHKVIAPAKLWERVNNTETPQLYPVYPWGIYGLGRPDLQTAINTYQYDPDALEFRSHVGWKQDNIFAARMGLTEEAARLTLKKMGDSGRRFPAFWGPGFDWVPDHNWGGSGMIGMQEMLLQTDDQKIYLFPAWPKNWDVQFKLHAPYQTTIEGELKDGQLKSLKVTPKEREMDVVNLLGWSLQEKIMLGE</sequence>
<dbReference type="Pfam" id="PF18961">
    <property type="entry name" value="DUF5703_N"/>
    <property type="match status" value="1"/>
</dbReference>
<reference evidence="2 3" key="1">
    <citation type="submission" date="2024-09" db="EMBL/GenBank/DDBJ databases">
        <authorList>
            <person name="Sun Q."/>
            <person name="Mori K."/>
        </authorList>
    </citation>
    <scope>NUCLEOTIDE SEQUENCE [LARGE SCALE GENOMIC DNA]</scope>
    <source>
        <strain evidence="2 3">CECT 7682</strain>
    </source>
</reference>
<dbReference type="InterPro" id="IPR008928">
    <property type="entry name" value="6-hairpin_glycosidase_sf"/>
</dbReference>
<proteinExistence type="predicted"/>
<dbReference type="Gene3D" id="2.70.98.50">
    <property type="entry name" value="putative glycoside hydrolase family protein from bacillus halodurans"/>
    <property type="match status" value="1"/>
</dbReference>
<dbReference type="Gene3D" id="1.50.10.10">
    <property type="match status" value="1"/>
</dbReference>
<feature type="domain" description="DUF5703" evidence="1">
    <location>
        <begin position="30"/>
        <end position="317"/>
    </location>
</feature>
<name>A0ABV5J568_9BACT</name>
<dbReference type="InterPro" id="IPR043757">
    <property type="entry name" value="DUF5703_N"/>
</dbReference>
<dbReference type="InterPro" id="IPR012341">
    <property type="entry name" value="6hp_glycosidase-like_sf"/>
</dbReference>
<protein>
    <submittedName>
        <fullName evidence="2">DUF5703 domain-containing protein</fullName>
    </submittedName>
</protein>
<comment type="caution">
    <text evidence="2">The sequence shown here is derived from an EMBL/GenBank/DDBJ whole genome shotgun (WGS) entry which is preliminary data.</text>
</comment>
<accession>A0ABV5J568</accession>
<dbReference type="EMBL" id="JBHMEW010000056">
    <property type="protein sequence ID" value="MFB9211965.1"/>
    <property type="molecule type" value="Genomic_DNA"/>
</dbReference>
<dbReference type="Proteomes" id="UP001589654">
    <property type="component" value="Unassembled WGS sequence"/>
</dbReference>
<evidence type="ECO:0000259" key="1">
    <source>
        <dbReference type="Pfam" id="PF18961"/>
    </source>
</evidence>
<dbReference type="SUPFAM" id="SSF48208">
    <property type="entry name" value="Six-hairpin glycosidases"/>
    <property type="match status" value="1"/>
</dbReference>
<evidence type="ECO:0000313" key="2">
    <source>
        <dbReference type="EMBL" id="MFB9211965.1"/>
    </source>
</evidence>
<gene>
    <name evidence="2" type="ORF">ACFFUR_09110</name>
</gene>
<dbReference type="RefSeq" id="WP_290247046.1">
    <property type="nucleotide sequence ID" value="NZ_JAUFQT010000001.1"/>
</dbReference>
<organism evidence="2 3">
    <name type="scientific">Echinicola jeungdonensis</name>
    <dbReference type="NCBI Taxonomy" id="709343"/>
    <lineage>
        <taxon>Bacteria</taxon>
        <taxon>Pseudomonadati</taxon>
        <taxon>Bacteroidota</taxon>
        <taxon>Cytophagia</taxon>
        <taxon>Cytophagales</taxon>
        <taxon>Cyclobacteriaceae</taxon>
        <taxon>Echinicola</taxon>
    </lineage>
</organism>